<evidence type="ECO:0000313" key="3">
    <source>
        <dbReference type="EMBL" id="KAG0474354.1"/>
    </source>
</evidence>
<dbReference type="OrthoDB" id="1058301at2759"/>
<comment type="caution">
    <text evidence="2">The sequence shown here is derived from an EMBL/GenBank/DDBJ whole genome shotgun (WGS) entry which is preliminary data.</text>
</comment>
<dbReference type="Gene3D" id="3.90.960.10">
    <property type="entry name" value="YbaK/aminoacyl-tRNA synthetase-associated domain"/>
    <property type="match status" value="1"/>
</dbReference>
<reference evidence="4 5" key="1">
    <citation type="journal article" date="2020" name="Nat. Food">
        <title>A phased Vanilla planifolia genome enables genetic improvement of flavour and production.</title>
        <authorList>
            <person name="Hasing T."/>
            <person name="Tang H."/>
            <person name="Brym M."/>
            <person name="Khazi F."/>
            <person name="Huang T."/>
            <person name="Chambers A.H."/>
        </authorList>
    </citation>
    <scope>NUCLEOTIDE SEQUENCE [LARGE SCALE GENOMIC DNA]</scope>
    <source>
        <tissue evidence="2">Leaf</tissue>
    </source>
</reference>
<evidence type="ECO:0000313" key="2">
    <source>
        <dbReference type="EMBL" id="KAG0472621.1"/>
    </source>
</evidence>
<evidence type="ECO:0000313" key="5">
    <source>
        <dbReference type="Proteomes" id="UP000639772"/>
    </source>
</evidence>
<gene>
    <name evidence="3" type="ORF">HPP92_014040</name>
    <name evidence="2" type="ORF">HPP92_014478</name>
</gene>
<dbReference type="InterPro" id="IPR036754">
    <property type="entry name" value="YbaK/aa-tRNA-synt-asso_dom_sf"/>
</dbReference>
<dbReference type="EMBL" id="JADCNM010000007">
    <property type="protein sequence ID" value="KAG0474354.1"/>
    <property type="molecule type" value="Genomic_DNA"/>
</dbReference>
<dbReference type="InterPro" id="IPR007214">
    <property type="entry name" value="YbaK/aa-tRNA-synth-assoc-dom"/>
</dbReference>
<dbReference type="Proteomes" id="UP000639772">
    <property type="component" value="Chromosome 7"/>
</dbReference>
<organism evidence="2 4">
    <name type="scientific">Vanilla planifolia</name>
    <name type="common">Vanilla</name>
    <dbReference type="NCBI Taxonomy" id="51239"/>
    <lineage>
        <taxon>Eukaryota</taxon>
        <taxon>Viridiplantae</taxon>
        <taxon>Streptophyta</taxon>
        <taxon>Embryophyta</taxon>
        <taxon>Tracheophyta</taxon>
        <taxon>Spermatophyta</taxon>
        <taxon>Magnoliopsida</taxon>
        <taxon>Liliopsida</taxon>
        <taxon>Asparagales</taxon>
        <taxon>Orchidaceae</taxon>
        <taxon>Vanilloideae</taxon>
        <taxon>Vanilleae</taxon>
        <taxon>Vanilla</taxon>
    </lineage>
</organism>
<accession>A0A835QKJ2</accession>
<dbReference type="PANTHER" id="PTHR30411:SF4">
    <property type="entry name" value="YBAK_AMINOACYL-TRNA SYNTHETASE-ASSOCIATED DOMAIN-CONTAINING PROTEIN"/>
    <property type="match status" value="1"/>
</dbReference>
<sequence>MVSETMVSAGKNATDHLGVLERLQMRILQRITDLESSLHAQLISPNISDEGANPSASDGGRSDATDARLSAILRSIGAVDFTFRRVPLDYYDKTLEERKEILGAASVHHLCKSIVMVNTQASANVIDCSDPNNSKFYIVVMQYVARLNAESIKNFLYALNNQKIPKKRFNLRLAPEEESMRLTGFVHNAVTCVGMKTDIPVILDEAITKLQPDFFWLGGGEVDLKLGIRTAEFISTVKPFIVSCTS</sequence>
<dbReference type="SUPFAM" id="SSF55826">
    <property type="entry name" value="YbaK/ProRS associated domain"/>
    <property type="match status" value="1"/>
</dbReference>
<dbReference type="CDD" id="cd04332">
    <property type="entry name" value="YbaK_like"/>
    <property type="match status" value="1"/>
</dbReference>
<proteinExistence type="predicted"/>
<evidence type="ECO:0000313" key="4">
    <source>
        <dbReference type="Proteomes" id="UP000636800"/>
    </source>
</evidence>
<dbReference type="AlphaFoldDB" id="A0A835QKJ2"/>
<evidence type="ECO:0000259" key="1">
    <source>
        <dbReference type="Pfam" id="PF04073"/>
    </source>
</evidence>
<dbReference type="Pfam" id="PF04073">
    <property type="entry name" value="tRNA_edit"/>
    <property type="match status" value="1"/>
</dbReference>
<dbReference type="EMBL" id="JADCNL010000007">
    <property type="protein sequence ID" value="KAG0472621.1"/>
    <property type="molecule type" value="Genomic_DNA"/>
</dbReference>
<dbReference type="Proteomes" id="UP000636800">
    <property type="component" value="Chromosome 7"/>
</dbReference>
<name>A0A835QKJ2_VANPL</name>
<dbReference type="PANTHER" id="PTHR30411">
    <property type="entry name" value="CYTOPLASMIC PROTEIN"/>
    <property type="match status" value="1"/>
</dbReference>
<dbReference type="GO" id="GO:0002161">
    <property type="term" value="F:aminoacyl-tRNA deacylase activity"/>
    <property type="evidence" value="ECO:0007669"/>
    <property type="project" value="InterPro"/>
</dbReference>
<keyword evidence="4" id="KW-1185">Reference proteome</keyword>
<feature type="domain" description="YbaK/aminoacyl-tRNA synthetase-associated" evidence="1">
    <location>
        <begin position="94"/>
        <end position="233"/>
    </location>
</feature>
<protein>
    <recommendedName>
        <fullName evidence="1">YbaK/aminoacyl-tRNA synthetase-associated domain-containing protein</fullName>
    </recommendedName>
</protein>